<sequence>MLAGYWIRIGLHAKGRNIYSKTLRNRDPGFMTRISGPFMCLIFATLQHTLQTYETGMFKDREFFNYEKAGGLPTMLDDEDVEDVEDDKDDEDDELEGKLGDNNKDNHEVLTANDDREQSRDSDGDEVQEELVSEDAGEDSEDKEDKL</sequence>
<name>A0A3N4LGW8_9PEZI</name>
<feature type="compositionally biased region" description="Basic and acidic residues" evidence="1">
    <location>
        <begin position="96"/>
        <end position="122"/>
    </location>
</feature>
<reference evidence="2 3" key="1">
    <citation type="journal article" date="2018" name="Nat. Ecol. Evol.">
        <title>Pezizomycetes genomes reveal the molecular basis of ectomycorrhizal truffle lifestyle.</title>
        <authorList>
            <person name="Murat C."/>
            <person name="Payen T."/>
            <person name="Noel B."/>
            <person name="Kuo A."/>
            <person name="Morin E."/>
            <person name="Chen J."/>
            <person name="Kohler A."/>
            <person name="Krizsan K."/>
            <person name="Balestrini R."/>
            <person name="Da Silva C."/>
            <person name="Montanini B."/>
            <person name="Hainaut M."/>
            <person name="Levati E."/>
            <person name="Barry K.W."/>
            <person name="Belfiori B."/>
            <person name="Cichocki N."/>
            <person name="Clum A."/>
            <person name="Dockter R.B."/>
            <person name="Fauchery L."/>
            <person name="Guy J."/>
            <person name="Iotti M."/>
            <person name="Le Tacon F."/>
            <person name="Lindquist E.A."/>
            <person name="Lipzen A."/>
            <person name="Malagnac F."/>
            <person name="Mello A."/>
            <person name="Molinier V."/>
            <person name="Miyauchi S."/>
            <person name="Poulain J."/>
            <person name="Riccioni C."/>
            <person name="Rubini A."/>
            <person name="Sitrit Y."/>
            <person name="Splivallo R."/>
            <person name="Traeger S."/>
            <person name="Wang M."/>
            <person name="Zifcakova L."/>
            <person name="Wipf D."/>
            <person name="Zambonelli A."/>
            <person name="Paolocci F."/>
            <person name="Nowrousian M."/>
            <person name="Ottonello S."/>
            <person name="Baldrian P."/>
            <person name="Spatafora J.W."/>
            <person name="Henrissat B."/>
            <person name="Nagy L.G."/>
            <person name="Aury J.M."/>
            <person name="Wincker P."/>
            <person name="Grigoriev I.V."/>
            <person name="Bonfante P."/>
            <person name="Martin F.M."/>
        </authorList>
    </citation>
    <scope>NUCLEOTIDE SEQUENCE [LARGE SCALE GENOMIC DNA]</scope>
    <source>
        <strain evidence="2 3">ATCC MYA-4762</strain>
    </source>
</reference>
<evidence type="ECO:0000256" key="1">
    <source>
        <dbReference type="SAM" id="MobiDB-lite"/>
    </source>
</evidence>
<dbReference type="EMBL" id="ML121554">
    <property type="protein sequence ID" value="RPB22144.1"/>
    <property type="molecule type" value="Genomic_DNA"/>
</dbReference>
<proteinExistence type="predicted"/>
<dbReference type="OrthoDB" id="5354529at2759"/>
<evidence type="ECO:0000313" key="3">
    <source>
        <dbReference type="Proteomes" id="UP000267821"/>
    </source>
</evidence>
<organism evidence="2 3">
    <name type="scientific">Terfezia boudieri ATCC MYA-4762</name>
    <dbReference type="NCBI Taxonomy" id="1051890"/>
    <lineage>
        <taxon>Eukaryota</taxon>
        <taxon>Fungi</taxon>
        <taxon>Dikarya</taxon>
        <taxon>Ascomycota</taxon>
        <taxon>Pezizomycotina</taxon>
        <taxon>Pezizomycetes</taxon>
        <taxon>Pezizales</taxon>
        <taxon>Pezizaceae</taxon>
        <taxon>Terfezia</taxon>
    </lineage>
</organism>
<gene>
    <name evidence="2" type="ORF">L211DRAFT_850905</name>
</gene>
<feature type="compositionally biased region" description="Acidic residues" evidence="1">
    <location>
        <begin position="76"/>
        <end position="95"/>
    </location>
</feature>
<accession>A0A3N4LGW8</accession>
<protein>
    <submittedName>
        <fullName evidence="2">Uncharacterized protein</fullName>
    </submittedName>
</protein>
<feature type="region of interest" description="Disordered" evidence="1">
    <location>
        <begin position="71"/>
        <end position="147"/>
    </location>
</feature>
<dbReference type="Proteomes" id="UP000267821">
    <property type="component" value="Unassembled WGS sequence"/>
</dbReference>
<evidence type="ECO:0000313" key="2">
    <source>
        <dbReference type="EMBL" id="RPB22144.1"/>
    </source>
</evidence>
<feature type="compositionally biased region" description="Acidic residues" evidence="1">
    <location>
        <begin position="123"/>
        <end position="147"/>
    </location>
</feature>
<dbReference type="AlphaFoldDB" id="A0A3N4LGW8"/>
<keyword evidence="3" id="KW-1185">Reference proteome</keyword>
<dbReference type="InParanoid" id="A0A3N4LGW8"/>